<name>A0A1F6BXG1_9BACT</name>
<comment type="caution">
    <text evidence="1">The sequence shown here is derived from an EMBL/GenBank/DDBJ whole genome shotgun (WGS) entry which is preliminary data.</text>
</comment>
<evidence type="ECO:0000313" key="2">
    <source>
        <dbReference type="Proteomes" id="UP000176322"/>
    </source>
</evidence>
<accession>A0A1F6BXG1</accession>
<sequence>MTQSKIQELQISWEVKEWEARRALILKTFSLVNPRMNRLWKEEFYLEIVLVHSQTIEHYIKTIIQGHLVKRKILTILNENDPQSQIKIEIEEDAPLGSLIGVLKKFIGKTALISSLTSFNTTIRREVAHHIFDGQKDVDSLTENIKLFFGENWQGKGFREMVDGLKEESKKINEQIKEIIEKSK</sequence>
<gene>
    <name evidence="1" type="ORF">A2837_03305</name>
</gene>
<protein>
    <submittedName>
        <fullName evidence="1">Uncharacterized protein</fullName>
    </submittedName>
</protein>
<reference evidence="1 2" key="1">
    <citation type="journal article" date="2016" name="Nat. Commun.">
        <title>Thousands of microbial genomes shed light on interconnected biogeochemical processes in an aquifer system.</title>
        <authorList>
            <person name="Anantharaman K."/>
            <person name="Brown C.T."/>
            <person name="Hug L.A."/>
            <person name="Sharon I."/>
            <person name="Castelle C.J."/>
            <person name="Probst A.J."/>
            <person name="Thomas B.C."/>
            <person name="Singh A."/>
            <person name="Wilkins M.J."/>
            <person name="Karaoz U."/>
            <person name="Brodie E.L."/>
            <person name="Williams K.H."/>
            <person name="Hubbard S.S."/>
            <person name="Banfield J.F."/>
        </authorList>
    </citation>
    <scope>NUCLEOTIDE SEQUENCE [LARGE SCALE GENOMIC DNA]</scope>
</reference>
<organism evidence="1 2">
    <name type="scientific">Candidatus Kaiserbacteria bacterium RIFCSPHIGHO2_01_FULL_46_22</name>
    <dbReference type="NCBI Taxonomy" id="1798475"/>
    <lineage>
        <taxon>Bacteria</taxon>
        <taxon>Candidatus Kaiseribacteriota</taxon>
    </lineage>
</organism>
<dbReference type="Proteomes" id="UP000176322">
    <property type="component" value="Unassembled WGS sequence"/>
</dbReference>
<proteinExistence type="predicted"/>
<dbReference type="AlphaFoldDB" id="A0A1F6BXG1"/>
<evidence type="ECO:0000313" key="1">
    <source>
        <dbReference type="EMBL" id="OGG41503.1"/>
    </source>
</evidence>
<dbReference type="EMBL" id="MFKO01000008">
    <property type="protein sequence ID" value="OGG41503.1"/>
    <property type="molecule type" value="Genomic_DNA"/>
</dbReference>
<dbReference type="STRING" id="1798475.A2837_03305"/>